<reference evidence="1 2" key="1">
    <citation type="submission" date="2024-06" db="EMBL/GenBank/DDBJ databases">
        <title>Genomic Encyclopedia of Type Strains, Phase IV (KMG-IV): sequencing the most valuable type-strain genomes for metagenomic binning, comparative biology and taxonomic classification.</title>
        <authorList>
            <person name="Goeker M."/>
        </authorList>
    </citation>
    <scope>NUCLEOTIDE SEQUENCE [LARGE SCALE GENOMIC DNA]</scope>
    <source>
        <strain evidence="1 2">DSM 29388</strain>
    </source>
</reference>
<keyword evidence="2" id="KW-1185">Reference proteome</keyword>
<dbReference type="EMBL" id="JBEPMO010000002">
    <property type="protein sequence ID" value="MET3730838.1"/>
    <property type="molecule type" value="Genomic_DNA"/>
</dbReference>
<dbReference type="RefSeq" id="WP_354506433.1">
    <property type="nucleotide sequence ID" value="NZ_JBEPMO010000002.1"/>
</dbReference>
<proteinExistence type="predicted"/>
<evidence type="ECO:0008006" key="3">
    <source>
        <dbReference type="Google" id="ProtNLM"/>
    </source>
</evidence>
<gene>
    <name evidence="1" type="ORF">ABID46_000397</name>
</gene>
<comment type="caution">
    <text evidence="1">The sequence shown here is derived from an EMBL/GenBank/DDBJ whole genome shotgun (WGS) entry which is preliminary data.</text>
</comment>
<sequence length="630" mass="72925">MGKRFLQILGILLLVTLSMDFLQAQIGNEKNDSFPSDSIVQSNKKGIFRNLENNRDKHAFNRFLYRMLVKRPSTKKAVNTTERFQENKSVFLAAEGKPIRNISILTREPFGYSLTDSTEVPSNFLEKAGNTLHIRTKNFVIRNYLLAKEGEKFDSLKILESERLIRNQRFTRRVRIDYELVGENLDSVDLVVNTLDSWTIIPNGTYSGSKIGVRLRDQNFMGWGHDFDNRYRQNFETGNHQFQTRYTVPNIQKTYIGLSVGYASNEEKDYTKGISLQRRFFSPLTRWAGGAYIGQRSYHDSIPNNLEIPEQHLKYNFQDYWAGFAIPLFKKKNSTSERLNNLILSARYFSVDYKNSPDRLLDPVNFFSNEEFYLFGIGISRRGFVQDRFIRNYDIVEDIPIGMSYGLTSGIQRKNQTNRWYLAGGLKFGNYYSLGYFGFEANYGGFIHEKKAQQTVFSVSGNYFTRLMNWGDWKFRNFLSSHLILGGNRVDSYGDRLTLNERDPLGIPGFRSLEVVGTKKWLTNVQIQSYSPYDFLGFRLSPFISGSFGLIGNENLFNGKMYSKIGVGILFTNDYLVFSNFQLSFAWYNTIPGQGDHIFKTNAFNISDYELMEFDFGKPQLIPYNPNVAY</sequence>
<dbReference type="Proteomes" id="UP001549146">
    <property type="component" value="Unassembled WGS sequence"/>
</dbReference>
<organism evidence="1 2">
    <name type="scientific">Moheibacter stercoris</name>
    <dbReference type="NCBI Taxonomy" id="1628251"/>
    <lineage>
        <taxon>Bacteria</taxon>
        <taxon>Pseudomonadati</taxon>
        <taxon>Bacteroidota</taxon>
        <taxon>Flavobacteriia</taxon>
        <taxon>Flavobacteriales</taxon>
        <taxon>Weeksellaceae</taxon>
        <taxon>Moheibacter</taxon>
    </lineage>
</organism>
<accession>A0ABV2LQJ4</accession>
<evidence type="ECO:0000313" key="1">
    <source>
        <dbReference type="EMBL" id="MET3730838.1"/>
    </source>
</evidence>
<name>A0ABV2LQJ4_9FLAO</name>
<dbReference type="Gene3D" id="3.10.20.310">
    <property type="entry name" value="membrane protein fhac"/>
    <property type="match status" value="1"/>
</dbReference>
<evidence type="ECO:0000313" key="2">
    <source>
        <dbReference type="Proteomes" id="UP001549146"/>
    </source>
</evidence>
<protein>
    <recommendedName>
        <fullName evidence="3">Outer membrane protein/protective antigen OMA87</fullName>
    </recommendedName>
</protein>